<reference evidence="4 5" key="1">
    <citation type="journal article" date="2021" name="Sci. Rep.">
        <title>The distribution of antibiotic resistance genes in chicken gut microbiota commensals.</title>
        <authorList>
            <person name="Juricova H."/>
            <person name="Matiasovicova J."/>
            <person name="Kubasova T."/>
            <person name="Cejkova D."/>
            <person name="Rychlik I."/>
        </authorList>
    </citation>
    <scope>NUCLEOTIDE SEQUENCE [LARGE SCALE GENOMIC DNA]</scope>
    <source>
        <strain evidence="4 5">An562</strain>
    </source>
</reference>
<keyword evidence="1" id="KW-0328">Glycosyltransferase</keyword>
<protein>
    <submittedName>
        <fullName evidence="4">Glycosyltransferase family 8 protein</fullName>
    </submittedName>
</protein>
<dbReference type="SUPFAM" id="SSF53448">
    <property type="entry name" value="Nucleotide-diphospho-sugar transferases"/>
    <property type="match status" value="1"/>
</dbReference>
<dbReference type="PANTHER" id="PTHR13778">
    <property type="entry name" value="GLYCOSYLTRANSFERASE 8 DOMAIN-CONTAINING PROTEIN"/>
    <property type="match status" value="1"/>
</dbReference>
<dbReference type="PANTHER" id="PTHR13778:SF47">
    <property type="entry name" value="LIPOPOLYSACCHARIDE 1,3-GALACTOSYLTRANSFERASE"/>
    <property type="match status" value="1"/>
</dbReference>
<proteinExistence type="predicted"/>
<name>A0ABS2GV60_9BURK</name>
<sequence>MSKQNIPVFVCSDENYAPFVAITALSICSNTSEKIDLYVIDCGIKDGTKNKVEQITQICSNLNIHWLALSLEEYFSDFIALGHISKAAYGRFLIPHLKTDLKKVIYSDIDVIYCGDISELYRQDLNGMALGAVPGLDRKSTSKVAASLKRLGLSQNHIYFESGLLLIDSDQWRAKGITNKLFETEKKIRDRLLYVDQDILNYYFECNYCPLNEKFSVTSPRAKKFIDWRGRLEDCTMRHFEGPRKPWLVHPLWPERFKSNNIGKNLFWHYARMTPFYQELIQRFPIYAKLVNWGILK</sequence>
<gene>
    <name evidence="4" type="ORF">H5985_08370</name>
</gene>
<evidence type="ECO:0000313" key="5">
    <source>
        <dbReference type="Proteomes" id="UP000777002"/>
    </source>
</evidence>
<keyword evidence="2" id="KW-0808">Transferase</keyword>
<dbReference type="CDD" id="cd04194">
    <property type="entry name" value="GT8_A4GalT_like"/>
    <property type="match status" value="1"/>
</dbReference>
<keyword evidence="3" id="KW-0479">Metal-binding</keyword>
<evidence type="ECO:0000256" key="2">
    <source>
        <dbReference type="ARBA" id="ARBA00022679"/>
    </source>
</evidence>
<dbReference type="InterPro" id="IPR002495">
    <property type="entry name" value="Glyco_trans_8"/>
</dbReference>
<keyword evidence="5" id="KW-1185">Reference proteome</keyword>
<evidence type="ECO:0000256" key="3">
    <source>
        <dbReference type="ARBA" id="ARBA00022723"/>
    </source>
</evidence>
<dbReference type="RefSeq" id="WP_205050866.1">
    <property type="nucleotide sequence ID" value="NZ_JACJKX010000019.1"/>
</dbReference>
<dbReference type="InterPro" id="IPR050748">
    <property type="entry name" value="Glycosyltrans_8_dom-fam"/>
</dbReference>
<comment type="caution">
    <text evidence="4">The sequence shown here is derived from an EMBL/GenBank/DDBJ whole genome shotgun (WGS) entry which is preliminary data.</text>
</comment>
<organism evidence="4 5">
    <name type="scientific">Parasutterella secunda</name>
    <dbReference type="NCBI Taxonomy" id="626947"/>
    <lineage>
        <taxon>Bacteria</taxon>
        <taxon>Pseudomonadati</taxon>
        <taxon>Pseudomonadota</taxon>
        <taxon>Betaproteobacteria</taxon>
        <taxon>Burkholderiales</taxon>
        <taxon>Sutterellaceae</taxon>
        <taxon>Parasutterella</taxon>
    </lineage>
</organism>
<evidence type="ECO:0000313" key="4">
    <source>
        <dbReference type="EMBL" id="MBM6929279.1"/>
    </source>
</evidence>
<dbReference type="Gene3D" id="3.90.550.10">
    <property type="entry name" value="Spore Coat Polysaccharide Biosynthesis Protein SpsA, Chain A"/>
    <property type="match status" value="1"/>
</dbReference>
<evidence type="ECO:0000256" key="1">
    <source>
        <dbReference type="ARBA" id="ARBA00022676"/>
    </source>
</evidence>
<dbReference type="EMBL" id="JACJKX010000019">
    <property type="protein sequence ID" value="MBM6929279.1"/>
    <property type="molecule type" value="Genomic_DNA"/>
</dbReference>
<accession>A0ABS2GV60</accession>
<dbReference type="InterPro" id="IPR029044">
    <property type="entry name" value="Nucleotide-diphossugar_trans"/>
</dbReference>
<dbReference type="Proteomes" id="UP000777002">
    <property type="component" value="Unassembled WGS sequence"/>
</dbReference>
<dbReference type="Pfam" id="PF01501">
    <property type="entry name" value="Glyco_transf_8"/>
    <property type="match status" value="1"/>
</dbReference>